<organism evidence="1 2">
    <name type="scientific">Symbiodinium natans</name>
    <dbReference type="NCBI Taxonomy" id="878477"/>
    <lineage>
        <taxon>Eukaryota</taxon>
        <taxon>Sar</taxon>
        <taxon>Alveolata</taxon>
        <taxon>Dinophyceae</taxon>
        <taxon>Suessiales</taxon>
        <taxon>Symbiodiniaceae</taxon>
        <taxon>Symbiodinium</taxon>
    </lineage>
</organism>
<keyword evidence="2" id="KW-1185">Reference proteome</keyword>
<dbReference type="Proteomes" id="UP000604046">
    <property type="component" value="Unassembled WGS sequence"/>
</dbReference>
<name>A0A812TKR1_9DINO</name>
<protein>
    <submittedName>
        <fullName evidence="1">Uncharacterized protein</fullName>
    </submittedName>
</protein>
<evidence type="ECO:0000313" key="1">
    <source>
        <dbReference type="EMBL" id="CAE7529811.1"/>
    </source>
</evidence>
<reference evidence="1" key="1">
    <citation type="submission" date="2021-02" db="EMBL/GenBank/DDBJ databases">
        <authorList>
            <person name="Dougan E. K."/>
            <person name="Rhodes N."/>
            <person name="Thang M."/>
            <person name="Chan C."/>
        </authorList>
    </citation>
    <scope>NUCLEOTIDE SEQUENCE</scope>
</reference>
<feature type="non-terminal residue" evidence="1">
    <location>
        <position position="288"/>
    </location>
</feature>
<comment type="caution">
    <text evidence="1">The sequence shown here is derived from an EMBL/GenBank/DDBJ whole genome shotgun (WGS) entry which is preliminary data.</text>
</comment>
<sequence>MRSGLADCATSLRGNVSRFLLLCSAAFVARIGWEWALMADTPLAVQEMMSKGIATPGSSCNLSTASGSGQQAGWQNDKCVLWVGGAEGYTNQILSMLDVYRQVQPKTLVMAPMRTEHAYPGTNPPQCLDDVLELHNTACLHASKATPEDDRDEVVSAMNCSFDARESGALQGRQELGDHYLYWGLHHEESWSHLPKIAFNSSSPSLNCVFSRSWSSKSWSFWPSRLKIKQAYVELFQEIRQNSFGASPYLAVHWRRGDQLVTKCRAGMDTSANCGSAHDLQRLVNKKL</sequence>
<dbReference type="EMBL" id="CAJNDS010002570">
    <property type="protein sequence ID" value="CAE7529811.1"/>
    <property type="molecule type" value="Genomic_DNA"/>
</dbReference>
<accession>A0A812TKR1</accession>
<proteinExistence type="predicted"/>
<dbReference type="AlphaFoldDB" id="A0A812TKR1"/>
<evidence type="ECO:0000313" key="2">
    <source>
        <dbReference type="Proteomes" id="UP000604046"/>
    </source>
</evidence>
<gene>
    <name evidence="1" type="ORF">SNAT2548_LOCUS29670</name>
</gene>